<reference evidence="1 2" key="1">
    <citation type="submission" date="2017-02" db="EMBL/GenBank/DDBJ databases">
        <authorList>
            <person name="Peterson S.W."/>
        </authorList>
    </citation>
    <scope>NUCLEOTIDE SEQUENCE [LARGE SCALE GENOMIC DNA]</scope>
    <source>
        <strain evidence="1 2">DSM 18034</strain>
    </source>
</reference>
<gene>
    <name evidence="1" type="ORF">SAMN02745702_02876</name>
</gene>
<dbReference type="EMBL" id="FUYA01000014">
    <property type="protein sequence ID" value="SKA83226.1"/>
    <property type="molecule type" value="Genomic_DNA"/>
</dbReference>
<dbReference type="Proteomes" id="UP000189733">
    <property type="component" value="Unassembled WGS sequence"/>
</dbReference>
<evidence type="ECO:0000313" key="2">
    <source>
        <dbReference type="Proteomes" id="UP000189733"/>
    </source>
</evidence>
<dbReference type="RefSeq" id="WP_078686139.1">
    <property type="nucleotide sequence ID" value="NZ_FUYA01000014.1"/>
</dbReference>
<sequence length="98" mass="10682">MSEEKTAQNSCGASGSSMPEVTFSTFIMSLASSALVQLGEVPEPSTGKTEMDLVLAKHSIDVLSMLQEKTSGCLTEEEKQMLDGLLYEVRMKYILKSK</sequence>
<name>A0A1T4X0Z4_9BACT</name>
<evidence type="ECO:0008006" key="3">
    <source>
        <dbReference type="Google" id="ProtNLM"/>
    </source>
</evidence>
<keyword evidence="2" id="KW-1185">Reference proteome</keyword>
<dbReference type="Pfam" id="PF08899">
    <property type="entry name" value="DUF1844"/>
    <property type="match status" value="1"/>
</dbReference>
<dbReference type="OrthoDB" id="9799618at2"/>
<organism evidence="1 2">
    <name type="scientific">Desulfobaculum bizertense DSM 18034</name>
    <dbReference type="NCBI Taxonomy" id="1121442"/>
    <lineage>
        <taxon>Bacteria</taxon>
        <taxon>Pseudomonadati</taxon>
        <taxon>Thermodesulfobacteriota</taxon>
        <taxon>Desulfovibrionia</taxon>
        <taxon>Desulfovibrionales</taxon>
        <taxon>Desulfovibrionaceae</taxon>
        <taxon>Desulfobaculum</taxon>
    </lineage>
</organism>
<proteinExistence type="predicted"/>
<dbReference type="AlphaFoldDB" id="A0A1T4X0Z4"/>
<protein>
    <recommendedName>
        <fullName evidence="3">DUF1844 domain-containing protein</fullName>
    </recommendedName>
</protein>
<dbReference type="STRING" id="1121442.SAMN02745702_02876"/>
<accession>A0A1T4X0Z4</accession>
<dbReference type="InterPro" id="IPR014995">
    <property type="entry name" value="DUF1844"/>
</dbReference>
<evidence type="ECO:0000313" key="1">
    <source>
        <dbReference type="EMBL" id="SKA83226.1"/>
    </source>
</evidence>